<dbReference type="PANTHER" id="PTHR21272">
    <property type="entry name" value="CATABOLIC 3-DEHYDROQUINASE"/>
    <property type="match status" value="1"/>
</dbReference>
<feature type="binding site" evidence="8 10">
    <location>
        <position position="79"/>
    </location>
    <ligand>
        <name>substrate</name>
    </ligand>
</feature>
<dbReference type="NCBIfam" id="TIGR01088">
    <property type="entry name" value="aroQ"/>
    <property type="match status" value="1"/>
</dbReference>
<gene>
    <name evidence="8 12" type="primary">aroQ</name>
    <name evidence="12" type="ORF">P6N53_15500</name>
</gene>
<dbReference type="Pfam" id="PF01220">
    <property type="entry name" value="DHquinase_II"/>
    <property type="match status" value="1"/>
</dbReference>
<dbReference type="InterPro" id="IPR001874">
    <property type="entry name" value="DHquinase_II"/>
</dbReference>
<dbReference type="SUPFAM" id="SSF52304">
    <property type="entry name" value="Type II 3-dehydroquinate dehydratase"/>
    <property type="match status" value="1"/>
</dbReference>
<evidence type="ECO:0000256" key="5">
    <source>
        <dbReference type="ARBA" id="ARBA00012060"/>
    </source>
</evidence>
<evidence type="ECO:0000256" key="1">
    <source>
        <dbReference type="ARBA" id="ARBA00001864"/>
    </source>
</evidence>
<comment type="subunit">
    <text evidence="4 8">Homododecamer.</text>
</comment>
<dbReference type="InterPro" id="IPR036441">
    <property type="entry name" value="DHquinase_II_sf"/>
</dbReference>
<organism evidence="12 13">
    <name type="scientific">Desulforamulus aquiferis</name>
    <dbReference type="NCBI Taxonomy" id="1397668"/>
    <lineage>
        <taxon>Bacteria</taxon>
        <taxon>Bacillati</taxon>
        <taxon>Bacillota</taxon>
        <taxon>Clostridia</taxon>
        <taxon>Eubacteriales</taxon>
        <taxon>Peptococcaceae</taxon>
        <taxon>Desulforamulus</taxon>
    </lineage>
</organism>
<dbReference type="GO" id="GO:0009423">
    <property type="term" value="P:chorismate biosynthetic process"/>
    <property type="evidence" value="ECO:0007669"/>
    <property type="project" value="UniProtKB-UniRule"/>
</dbReference>
<evidence type="ECO:0000313" key="13">
    <source>
        <dbReference type="Proteomes" id="UP001172911"/>
    </source>
</evidence>
<feature type="binding site" evidence="8 10">
    <location>
        <position position="73"/>
    </location>
    <ligand>
        <name>substrate</name>
    </ligand>
</feature>
<evidence type="ECO:0000256" key="10">
    <source>
        <dbReference type="PIRSR" id="PIRSR001399-2"/>
    </source>
</evidence>
<comment type="function">
    <text evidence="8">Catalyzes a trans-dehydration via an enolate intermediate.</text>
</comment>
<keyword evidence="7 8" id="KW-0456">Lyase</keyword>
<reference evidence="12" key="1">
    <citation type="journal article" date="2023" name="J. Hazard. Mater.">
        <title>Anaerobic biodegradation of pyrene and benzo[a]pyrene by a new sulfate-reducing Desulforamulus aquiferis strain DSA.</title>
        <authorList>
            <person name="Zhang Z."/>
            <person name="Sun J."/>
            <person name="Gong X."/>
            <person name="Wang C."/>
            <person name="Wang H."/>
        </authorList>
    </citation>
    <scope>NUCLEOTIDE SEQUENCE</scope>
    <source>
        <strain evidence="12">DSA</strain>
    </source>
</reference>
<feature type="active site" description="Proton acceptor" evidence="8 9">
    <location>
        <position position="22"/>
    </location>
</feature>
<comment type="pathway">
    <text evidence="2 8">Metabolic intermediate biosynthesis; chorismate biosynthesis; chorismate from D-erythrose 4-phosphate and phosphoenolpyruvate: step 3/7.</text>
</comment>
<dbReference type="EMBL" id="JARPTC010000023">
    <property type="protein sequence ID" value="MDO7788633.1"/>
    <property type="molecule type" value="Genomic_DNA"/>
</dbReference>
<dbReference type="PROSITE" id="PS01029">
    <property type="entry name" value="DEHYDROQUINASE_II"/>
    <property type="match status" value="1"/>
</dbReference>
<dbReference type="GO" id="GO:0009073">
    <property type="term" value="P:aromatic amino acid family biosynthetic process"/>
    <property type="evidence" value="ECO:0007669"/>
    <property type="project" value="UniProtKB-KW"/>
</dbReference>
<keyword evidence="8" id="KW-0028">Amino-acid biosynthesis</keyword>
<dbReference type="NCBIfam" id="NF003807">
    <property type="entry name" value="PRK05395.1-4"/>
    <property type="match status" value="1"/>
</dbReference>
<dbReference type="AlphaFoldDB" id="A0AAW7ZFY9"/>
<dbReference type="PIRSF" id="PIRSF001399">
    <property type="entry name" value="DHquinase_II"/>
    <property type="match status" value="1"/>
</dbReference>
<dbReference type="InterPro" id="IPR018509">
    <property type="entry name" value="DHquinase_II_CS"/>
</dbReference>
<evidence type="ECO:0000256" key="6">
    <source>
        <dbReference type="ARBA" id="ARBA00023141"/>
    </source>
</evidence>
<dbReference type="HAMAP" id="MF_00169">
    <property type="entry name" value="AroQ"/>
    <property type="match status" value="1"/>
</dbReference>
<dbReference type="GO" id="GO:0003855">
    <property type="term" value="F:3-dehydroquinate dehydratase activity"/>
    <property type="evidence" value="ECO:0007669"/>
    <property type="project" value="UniProtKB-UniRule"/>
</dbReference>
<evidence type="ECO:0000256" key="7">
    <source>
        <dbReference type="ARBA" id="ARBA00023239"/>
    </source>
</evidence>
<keyword evidence="13" id="KW-1185">Reference proteome</keyword>
<evidence type="ECO:0000256" key="4">
    <source>
        <dbReference type="ARBA" id="ARBA00011193"/>
    </source>
</evidence>
<feature type="binding site" evidence="8 10">
    <location>
        <position position="86"/>
    </location>
    <ligand>
        <name>substrate</name>
    </ligand>
</feature>
<evidence type="ECO:0000256" key="2">
    <source>
        <dbReference type="ARBA" id="ARBA00004902"/>
    </source>
</evidence>
<dbReference type="GO" id="GO:0008652">
    <property type="term" value="P:amino acid biosynthetic process"/>
    <property type="evidence" value="ECO:0007669"/>
    <property type="project" value="UniProtKB-KW"/>
</dbReference>
<dbReference type="Gene3D" id="3.40.50.9100">
    <property type="entry name" value="Dehydroquinase, class II"/>
    <property type="match status" value="1"/>
</dbReference>
<evidence type="ECO:0000313" key="12">
    <source>
        <dbReference type="EMBL" id="MDO7788633.1"/>
    </source>
</evidence>
<protein>
    <recommendedName>
        <fullName evidence="5 8">3-dehydroquinate dehydratase</fullName>
        <shortName evidence="8">3-dehydroquinase</shortName>
        <ecNumber evidence="5 8">4.2.1.10</ecNumber>
    </recommendedName>
    <alternativeName>
        <fullName evidence="8">Type II DHQase</fullName>
    </alternativeName>
</protein>
<comment type="caution">
    <text evidence="12">The sequence shown here is derived from an EMBL/GenBank/DDBJ whole genome shotgun (WGS) entry which is preliminary data.</text>
</comment>
<proteinExistence type="inferred from homology"/>
<feature type="site" description="Transition state stabilizer" evidence="8 11">
    <location>
        <position position="17"/>
    </location>
</feature>
<dbReference type="GO" id="GO:0019631">
    <property type="term" value="P:quinate catabolic process"/>
    <property type="evidence" value="ECO:0007669"/>
    <property type="project" value="TreeGrafter"/>
</dbReference>
<dbReference type="EC" id="4.2.1.10" evidence="5 8"/>
<dbReference type="NCBIfam" id="NF003805">
    <property type="entry name" value="PRK05395.1-2"/>
    <property type="match status" value="1"/>
</dbReference>
<dbReference type="CDD" id="cd00466">
    <property type="entry name" value="DHQase_II"/>
    <property type="match status" value="1"/>
</dbReference>
<dbReference type="Proteomes" id="UP001172911">
    <property type="component" value="Unassembled WGS sequence"/>
</dbReference>
<feature type="binding site" evidence="8 10">
    <location>
        <position position="110"/>
    </location>
    <ligand>
        <name>substrate</name>
    </ligand>
</feature>
<comment type="catalytic activity">
    <reaction evidence="1 8">
        <text>3-dehydroquinate = 3-dehydroshikimate + H2O</text>
        <dbReference type="Rhea" id="RHEA:21096"/>
        <dbReference type="ChEBI" id="CHEBI:15377"/>
        <dbReference type="ChEBI" id="CHEBI:16630"/>
        <dbReference type="ChEBI" id="CHEBI:32364"/>
        <dbReference type="EC" id="4.2.1.10"/>
    </reaction>
</comment>
<accession>A0AAW7ZFY9</accession>
<dbReference type="RefSeq" id="WP_304544743.1">
    <property type="nucleotide sequence ID" value="NZ_JARPTC010000023.1"/>
</dbReference>
<evidence type="ECO:0000256" key="3">
    <source>
        <dbReference type="ARBA" id="ARBA00011037"/>
    </source>
</evidence>
<dbReference type="NCBIfam" id="NF003806">
    <property type="entry name" value="PRK05395.1-3"/>
    <property type="match status" value="1"/>
</dbReference>
<evidence type="ECO:0000256" key="11">
    <source>
        <dbReference type="PIRSR" id="PIRSR001399-3"/>
    </source>
</evidence>
<comment type="similarity">
    <text evidence="3 8">Belongs to the type-II 3-dehydroquinase family.</text>
</comment>
<reference evidence="12" key="2">
    <citation type="submission" date="2023-03" db="EMBL/GenBank/DDBJ databases">
        <authorList>
            <person name="Zhang Z."/>
        </authorList>
    </citation>
    <scope>NUCLEOTIDE SEQUENCE</scope>
    <source>
        <strain evidence="12">DSA</strain>
    </source>
</reference>
<evidence type="ECO:0000256" key="9">
    <source>
        <dbReference type="PIRSR" id="PIRSR001399-1"/>
    </source>
</evidence>
<feature type="active site" description="Proton donor" evidence="8 9">
    <location>
        <position position="99"/>
    </location>
</feature>
<sequence>MKVLVLHGPNLNRLGKREPGIYGGTTLDQIDQMLEELAKELGVEVECFQSNHEGELVDKIHSAEGNVSAVVFNPGAYTHYSIALRDAVASIDLPLVEVHLSNIHAREEFRHTSVIAPVAVGQISGLGPQSYLLGLRAAVHLAQAGRKIN</sequence>
<name>A0AAW7ZFY9_9FIRM</name>
<dbReference type="PANTHER" id="PTHR21272:SF3">
    <property type="entry name" value="CATABOLIC 3-DEHYDROQUINASE"/>
    <property type="match status" value="1"/>
</dbReference>
<feature type="binding site" evidence="8 10">
    <location>
        <begin position="100"/>
        <end position="101"/>
    </location>
    <ligand>
        <name>substrate</name>
    </ligand>
</feature>
<keyword evidence="6 8" id="KW-0057">Aromatic amino acid biosynthesis</keyword>
<evidence type="ECO:0000256" key="8">
    <source>
        <dbReference type="HAMAP-Rule" id="MF_00169"/>
    </source>
</evidence>